<dbReference type="Gramene" id="TVU19534">
    <property type="protein sequence ID" value="TVU19534"/>
    <property type="gene ID" value="EJB05_35686"/>
</dbReference>
<dbReference type="PANTHER" id="PTHR31769">
    <property type="entry name" value="OS07G0462200 PROTEIN-RELATED"/>
    <property type="match status" value="1"/>
</dbReference>
<reference evidence="2 3" key="1">
    <citation type="journal article" date="2019" name="Sci. Rep.">
        <title>A high-quality genome of Eragrostis curvula grass provides insights into Poaceae evolution and supports new strategies to enhance forage quality.</title>
        <authorList>
            <person name="Carballo J."/>
            <person name="Santos B.A.C.M."/>
            <person name="Zappacosta D."/>
            <person name="Garbus I."/>
            <person name="Selva J.P."/>
            <person name="Gallo C.A."/>
            <person name="Diaz A."/>
            <person name="Albertini E."/>
            <person name="Caccamo M."/>
            <person name="Echenique V."/>
        </authorList>
    </citation>
    <scope>NUCLEOTIDE SEQUENCE [LARGE SCALE GENOMIC DNA]</scope>
    <source>
        <strain evidence="3">cv. Victoria</strain>
        <tissue evidence="2">Leaf</tissue>
    </source>
</reference>
<sequence length="193" mass="20239">METGAIVVSVVVGLFGVASAILGFVAEAMKFRLPDYFDEFELEYYPVVPVFMLALGALLLLVVAQIMATAAVGCCRPRTGAIAALIAGEVYLRVVALIAPTMPCGVDRRCYVLKSGVLTRAAVLSFVAAVLGIKSYITLTRAPALAAATTTATAGTEPKSDGPYLPATRAPVGLSQWPAQGYRQARHHAQGNP</sequence>
<feature type="transmembrane region" description="Helical" evidence="1">
    <location>
        <begin position="111"/>
        <end position="133"/>
    </location>
</feature>
<organism evidence="2 3">
    <name type="scientific">Eragrostis curvula</name>
    <name type="common">weeping love grass</name>
    <dbReference type="NCBI Taxonomy" id="38414"/>
    <lineage>
        <taxon>Eukaryota</taxon>
        <taxon>Viridiplantae</taxon>
        <taxon>Streptophyta</taxon>
        <taxon>Embryophyta</taxon>
        <taxon>Tracheophyta</taxon>
        <taxon>Spermatophyta</taxon>
        <taxon>Magnoliopsida</taxon>
        <taxon>Liliopsida</taxon>
        <taxon>Poales</taxon>
        <taxon>Poaceae</taxon>
        <taxon>PACMAD clade</taxon>
        <taxon>Chloridoideae</taxon>
        <taxon>Eragrostideae</taxon>
        <taxon>Eragrostidinae</taxon>
        <taxon>Eragrostis</taxon>
    </lineage>
</organism>
<keyword evidence="1" id="KW-0812">Transmembrane</keyword>
<keyword evidence="3" id="KW-1185">Reference proteome</keyword>
<dbReference type="EMBL" id="RWGY01000029">
    <property type="protein sequence ID" value="TVU19534.1"/>
    <property type="molecule type" value="Genomic_DNA"/>
</dbReference>
<protein>
    <submittedName>
        <fullName evidence="2">Uncharacterized protein</fullName>
    </submittedName>
</protein>
<dbReference type="Proteomes" id="UP000324897">
    <property type="component" value="Chromosome 7"/>
</dbReference>
<gene>
    <name evidence="2" type="ORF">EJB05_35686</name>
</gene>
<evidence type="ECO:0000313" key="2">
    <source>
        <dbReference type="EMBL" id="TVU19534.1"/>
    </source>
</evidence>
<keyword evidence="1" id="KW-0472">Membrane</keyword>
<evidence type="ECO:0000313" key="3">
    <source>
        <dbReference type="Proteomes" id="UP000324897"/>
    </source>
</evidence>
<feature type="transmembrane region" description="Helical" evidence="1">
    <location>
        <begin position="44"/>
        <end position="68"/>
    </location>
</feature>
<dbReference type="InterPro" id="IPR052222">
    <property type="entry name" value="DESIGUAL"/>
</dbReference>
<feature type="transmembrane region" description="Helical" evidence="1">
    <location>
        <begin position="80"/>
        <end position="99"/>
    </location>
</feature>
<proteinExistence type="predicted"/>
<keyword evidence="1" id="KW-1133">Transmembrane helix</keyword>
<accession>A0A5J9U7I6</accession>
<comment type="caution">
    <text evidence="2">The sequence shown here is derived from an EMBL/GenBank/DDBJ whole genome shotgun (WGS) entry which is preliminary data.</text>
</comment>
<feature type="non-terminal residue" evidence="2">
    <location>
        <position position="1"/>
    </location>
</feature>
<dbReference type="AlphaFoldDB" id="A0A5J9U7I6"/>
<evidence type="ECO:0000256" key="1">
    <source>
        <dbReference type="SAM" id="Phobius"/>
    </source>
</evidence>
<name>A0A5J9U7I6_9POAL</name>